<dbReference type="RefSeq" id="WP_166659020.1">
    <property type="nucleotide sequence ID" value="NZ_SNXZ01000001.1"/>
</dbReference>
<gene>
    <name evidence="1" type="ORF">EV186_101988</name>
</gene>
<dbReference type="EMBL" id="SNXZ01000001">
    <property type="protein sequence ID" value="TDQ05024.1"/>
    <property type="molecule type" value="Genomic_DNA"/>
</dbReference>
<organism evidence="1 2">
    <name type="scientific">Labedaea rhizosphaerae</name>
    <dbReference type="NCBI Taxonomy" id="598644"/>
    <lineage>
        <taxon>Bacteria</taxon>
        <taxon>Bacillati</taxon>
        <taxon>Actinomycetota</taxon>
        <taxon>Actinomycetes</taxon>
        <taxon>Pseudonocardiales</taxon>
        <taxon>Pseudonocardiaceae</taxon>
        <taxon>Labedaea</taxon>
    </lineage>
</organism>
<comment type="caution">
    <text evidence="1">The sequence shown here is derived from an EMBL/GenBank/DDBJ whole genome shotgun (WGS) entry which is preliminary data.</text>
</comment>
<proteinExistence type="predicted"/>
<protein>
    <submittedName>
        <fullName evidence="1">Uncharacterized protein</fullName>
    </submittedName>
</protein>
<dbReference type="AlphaFoldDB" id="A0A4R6SM90"/>
<sequence length="49" mass="5380">MTNLTVVRLADDLRWCSQCRAERTVELVDLPDAEPETVPVCVDCGCSIG</sequence>
<keyword evidence="2" id="KW-1185">Reference proteome</keyword>
<reference evidence="1 2" key="1">
    <citation type="submission" date="2019-03" db="EMBL/GenBank/DDBJ databases">
        <title>Genomic Encyclopedia of Type Strains, Phase IV (KMG-IV): sequencing the most valuable type-strain genomes for metagenomic binning, comparative biology and taxonomic classification.</title>
        <authorList>
            <person name="Goeker M."/>
        </authorList>
    </citation>
    <scope>NUCLEOTIDE SEQUENCE [LARGE SCALE GENOMIC DNA]</scope>
    <source>
        <strain evidence="1 2">DSM 45361</strain>
    </source>
</reference>
<evidence type="ECO:0000313" key="2">
    <source>
        <dbReference type="Proteomes" id="UP000295444"/>
    </source>
</evidence>
<dbReference type="Proteomes" id="UP000295444">
    <property type="component" value="Unassembled WGS sequence"/>
</dbReference>
<evidence type="ECO:0000313" key="1">
    <source>
        <dbReference type="EMBL" id="TDQ05024.1"/>
    </source>
</evidence>
<accession>A0A4R6SM90</accession>
<name>A0A4R6SM90_LABRH</name>